<evidence type="ECO:0000259" key="2">
    <source>
        <dbReference type="Pfam" id="PF25231"/>
    </source>
</evidence>
<gene>
    <name evidence="3" type="ORF">ACFYM3_16425</name>
</gene>
<proteinExistence type="predicted"/>
<evidence type="ECO:0000313" key="3">
    <source>
        <dbReference type="EMBL" id="MFE9226189.1"/>
    </source>
</evidence>
<comment type="caution">
    <text evidence="3">The sequence shown here is derived from an EMBL/GenBank/DDBJ whole genome shotgun (WGS) entry which is preliminary data.</text>
</comment>
<feature type="transmembrane region" description="Helical" evidence="1">
    <location>
        <begin position="284"/>
        <end position="312"/>
    </location>
</feature>
<feature type="transmembrane region" description="Helical" evidence="1">
    <location>
        <begin position="27"/>
        <end position="50"/>
    </location>
</feature>
<keyword evidence="4" id="KW-1185">Reference proteome</keyword>
<evidence type="ECO:0000313" key="4">
    <source>
        <dbReference type="Proteomes" id="UP001601288"/>
    </source>
</evidence>
<reference evidence="3 4" key="1">
    <citation type="submission" date="2024-10" db="EMBL/GenBank/DDBJ databases">
        <title>The Natural Products Discovery Center: Release of the First 8490 Sequenced Strains for Exploring Actinobacteria Biosynthetic Diversity.</title>
        <authorList>
            <person name="Kalkreuter E."/>
            <person name="Kautsar S.A."/>
            <person name="Yang D."/>
            <person name="Bader C.D."/>
            <person name="Teijaro C.N."/>
            <person name="Fluegel L."/>
            <person name="Davis C.M."/>
            <person name="Simpson J.R."/>
            <person name="Lauterbach L."/>
            <person name="Steele A.D."/>
            <person name="Gui C."/>
            <person name="Meng S."/>
            <person name="Li G."/>
            <person name="Viehrig K."/>
            <person name="Ye F."/>
            <person name="Su P."/>
            <person name="Kiefer A.F."/>
            <person name="Nichols A."/>
            <person name="Cepeda A.J."/>
            <person name="Yan W."/>
            <person name="Fan B."/>
            <person name="Jiang Y."/>
            <person name="Adhikari A."/>
            <person name="Zheng C.-J."/>
            <person name="Schuster L."/>
            <person name="Cowan T.M."/>
            <person name="Smanski M.J."/>
            <person name="Chevrette M.G."/>
            <person name="De Carvalho L.P.S."/>
            <person name="Shen B."/>
        </authorList>
    </citation>
    <scope>NUCLEOTIDE SEQUENCE [LARGE SCALE GENOMIC DNA]</scope>
    <source>
        <strain evidence="3 4">NPDC007066</strain>
    </source>
</reference>
<keyword evidence="1" id="KW-0472">Membrane</keyword>
<dbReference type="Pfam" id="PF25231">
    <property type="entry name" value="DUF7847"/>
    <property type="match status" value="1"/>
</dbReference>
<feature type="transmembrane region" description="Helical" evidence="1">
    <location>
        <begin position="171"/>
        <end position="198"/>
    </location>
</feature>
<feature type="domain" description="DUF7847" evidence="2">
    <location>
        <begin position="60"/>
        <end position="311"/>
    </location>
</feature>
<organism evidence="3 4">
    <name type="scientific">Streptomyces massasporeus</name>
    <dbReference type="NCBI Taxonomy" id="67324"/>
    <lineage>
        <taxon>Bacteria</taxon>
        <taxon>Bacillati</taxon>
        <taxon>Actinomycetota</taxon>
        <taxon>Actinomycetes</taxon>
        <taxon>Kitasatosporales</taxon>
        <taxon>Streptomycetaceae</taxon>
        <taxon>Streptomyces</taxon>
    </lineage>
</organism>
<dbReference type="Proteomes" id="UP001601288">
    <property type="component" value="Unassembled WGS sequence"/>
</dbReference>
<protein>
    <recommendedName>
        <fullName evidence="2">DUF7847 domain-containing protein</fullName>
    </recommendedName>
</protein>
<name>A0ABW6LGR4_9ACTN</name>
<dbReference type="InterPro" id="IPR057169">
    <property type="entry name" value="DUF7847"/>
</dbReference>
<feature type="transmembrane region" description="Helical" evidence="1">
    <location>
        <begin position="129"/>
        <end position="159"/>
    </location>
</feature>
<sequence>MIPLAPLGLGAVYNGAFSTMGRYARQLFGAMGAGLTLLFAATAGAFALVYRSVEDDWQVLIHADHPTWAMAGPIVISVVVAYAVLMLLALLVNSFLSAVSPVVLEHAVLGRRATFGAVWRRAWARTPSVLGVMLLISLLVAIPVALFVLLWLSLIALLVAAESPPMAPGLVFLLGLLILPLVTWLLVSFSFAPAAAVLESAGPITALKRSFRLVRSAWWRTFGILMLTWGMVAVGGWIVQIPLLFASPQPSYDAYGPYDEPPADLGEFFTQVYGDDVLSDLSTYLVLTVVVSLVVQLLATAFTQLVSTLLYIDQRIRREGLGESLARAAGHQ</sequence>
<feature type="transmembrane region" description="Helical" evidence="1">
    <location>
        <begin position="70"/>
        <end position="92"/>
    </location>
</feature>
<feature type="transmembrane region" description="Helical" evidence="1">
    <location>
        <begin position="218"/>
        <end position="239"/>
    </location>
</feature>
<dbReference type="EMBL" id="JBIAFP010000008">
    <property type="protein sequence ID" value="MFE9226189.1"/>
    <property type="molecule type" value="Genomic_DNA"/>
</dbReference>
<keyword evidence="1" id="KW-0812">Transmembrane</keyword>
<dbReference type="RefSeq" id="WP_358278679.1">
    <property type="nucleotide sequence ID" value="NZ_JBEYGJ010000003.1"/>
</dbReference>
<evidence type="ECO:0000256" key="1">
    <source>
        <dbReference type="SAM" id="Phobius"/>
    </source>
</evidence>
<keyword evidence="1" id="KW-1133">Transmembrane helix</keyword>
<accession>A0ABW6LGR4</accession>